<dbReference type="InterPro" id="IPR036388">
    <property type="entry name" value="WH-like_DNA-bd_sf"/>
</dbReference>
<dbReference type="RefSeq" id="WP_057872839.1">
    <property type="nucleotide sequence ID" value="NZ_AYYI01000001.1"/>
</dbReference>
<comment type="caution">
    <text evidence="1">The sequence shown here is derived from an EMBL/GenBank/DDBJ whole genome shotgun (WGS) entry which is preliminary data.</text>
</comment>
<name>A0A0R2DA23_9LACO</name>
<dbReference type="OrthoDB" id="2248780at2"/>
<evidence type="ECO:0000313" key="2">
    <source>
        <dbReference type="Proteomes" id="UP000051638"/>
    </source>
</evidence>
<accession>A0A0R2DA23</accession>
<sequence length="173" mass="20497">MATLRQQGFSAALQNQALILGVLKRYQITPAHPEFDDYYQESLLTYVAAYCQYQRSHQHISQANYIYTKVRQRVIDLLRQRDCYTRHFGADSALEPSTNQESQWLQRLQLQQLLSALEKNERRLLMLLYHENRPVPEICATLQISRRTLYRKRKKILAKLKKVAQKPALKRHL</sequence>
<dbReference type="SUPFAM" id="SSF88659">
    <property type="entry name" value="Sigma3 and sigma4 domains of RNA polymerase sigma factors"/>
    <property type="match status" value="1"/>
</dbReference>
<dbReference type="SUPFAM" id="SSF88946">
    <property type="entry name" value="Sigma2 domain of RNA polymerase sigma factors"/>
    <property type="match status" value="1"/>
</dbReference>
<dbReference type="Pfam" id="PF07374">
    <property type="entry name" value="DUF1492"/>
    <property type="match status" value="1"/>
</dbReference>
<dbReference type="InterPro" id="IPR014284">
    <property type="entry name" value="RNA_pol_sigma-70_dom"/>
</dbReference>
<evidence type="ECO:0000313" key="1">
    <source>
        <dbReference type="EMBL" id="KRN00195.1"/>
    </source>
</evidence>
<dbReference type="GO" id="GO:0006352">
    <property type="term" value="P:DNA-templated transcription initiation"/>
    <property type="evidence" value="ECO:0007669"/>
    <property type="project" value="InterPro"/>
</dbReference>
<reference evidence="1 2" key="1">
    <citation type="journal article" date="2015" name="Genome Announc.">
        <title>Expanding the biotechnology potential of lactobacilli through comparative genomics of 213 strains and associated genera.</title>
        <authorList>
            <person name="Sun Z."/>
            <person name="Harris H.M."/>
            <person name="McCann A."/>
            <person name="Guo C."/>
            <person name="Argimon S."/>
            <person name="Zhang W."/>
            <person name="Yang X."/>
            <person name="Jeffery I.B."/>
            <person name="Cooney J.C."/>
            <person name="Kagawa T.F."/>
            <person name="Liu W."/>
            <person name="Song Y."/>
            <person name="Salvetti E."/>
            <person name="Wrobel A."/>
            <person name="Rasinkangas P."/>
            <person name="Parkhill J."/>
            <person name="Rea M.C."/>
            <person name="O'Sullivan O."/>
            <person name="Ritari J."/>
            <person name="Douillard F.P."/>
            <person name="Paul Ross R."/>
            <person name="Yang R."/>
            <person name="Briner A.E."/>
            <person name="Felis G.E."/>
            <person name="de Vos W.M."/>
            <person name="Barrangou R."/>
            <person name="Klaenhammer T.R."/>
            <person name="Caufield P.W."/>
            <person name="Cui Y."/>
            <person name="Zhang H."/>
            <person name="O'Toole P.W."/>
        </authorList>
    </citation>
    <scope>NUCLEOTIDE SEQUENCE [LARGE SCALE GENOMIC DNA]</scope>
    <source>
        <strain evidence="1 2">DSM 20253</strain>
    </source>
</reference>
<dbReference type="InterPro" id="IPR013324">
    <property type="entry name" value="RNA_pol_sigma_r3/r4-like"/>
</dbReference>
<dbReference type="NCBIfam" id="TIGR02937">
    <property type="entry name" value="sigma70-ECF"/>
    <property type="match status" value="1"/>
</dbReference>
<dbReference type="AlphaFoldDB" id="A0A0R2DA23"/>
<protein>
    <submittedName>
        <fullName evidence="1">Uncharacterized protein</fullName>
    </submittedName>
</protein>
<dbReference type="EMBL" id="AYYI01000001">
    <property type="protein sequence ID" value="KRN00195.1"/>
    <property type="molecule type" value="Genomic_DNA"/>
</dbReference>
<dbReference type="PATRIC" id="fig|1423796.3.peg.23"/>
<dbReference type="STRING" id="1423796.FC24_GL000023"/>
<dbReference type="GO" id="GO:0003700">
    <property type="term" value="F:DNA-binding transcription factor activity"/>
    <property type="evidence" value="ECO:0007669"/>
    <property type="project" value="InterPro"/>
</dbReference>
<proteinExistence type="predicted"/>
<dbReference type="Proteomes" id="UP000051638">
    <property type="component" value="Unassembled WGS sequence"/>
</dbReference>
<gene>
    <name evidence="1" type="ORF">FC24_GL000023</name>
</gene>
<dbReference type="InterPro" id="IPR013325">
    <property type="entry name" value="RNA_pol_sigma_r2"/>
</dbReference>
<keyword evidence="2" id="KW-1185">Reference proteome</keyword>
<dbReference type="InterPro" id="IPR010861">
    <property type="entry name" value="DUF1492"/>
</dbReference>
<dbReference type="Gene3D" id="1.10.10.10">
    <property type="entry name" value="Winged helix-like DNA-binding domain superfamily/Winged helix DNA-binding domain"/>
    <property type="match status" value="1"/>
</dbReference>
<organism evidence="1 2">
    <name type="scientific">Loigolactobacillus rennini DSM 20253</name>
    <dbReference type="NCBI Taxonomy" id="1423796"/>
    <lineage>
        <taxon>Bacteria</taxon>
        <taxon>Bacillati</taxon>
        <taxon>Bacillota</taxon>
        <taxon>Bacilli</taxon>
        <taxon>Lactobacillales</taxon>
        <taxon>Lactobacillaceae</taxon>
        <taxon>Loigolactobacillus</taxon>
    </lineage>
</organism>